<feature type="transmembrane region" description="Helical" evidence="2">
    <location>
        <begin position="99"/>
        <end position="117"/>
    </location>
</feature>
<evidence type="ECO:0000313" key="4">
    <source>
        <dbReference type="Proteomes" id="UP000075885"/>
    </source>
</evidence>
<dbReference type="PANTHER" id="PTHR13219:SF6">
    <property type="entry name" value="TRANSMEMBRANE PROTEIN 94"/>
    <property type="match status" value="1"/>
</dbReference>
<feature type="region of interest" description="Disordered" evidence="1">
    <location>
        <begin position="1278"/>
        <end position="1298"/>
    </location>
</feature>
<keyword evidence="4" id="KW-1185">Reference proteome</keyword>
<dbReference type="InterPro" id="IPR023298">
    <property type="entry name" value="ATPase_P-typ_TM_dom_sf"/>
</dbReference>
<reference evidence="3" key="2">
    <citation type="submission" date="2020-05" db="UniProtKB">
        <authorList>
            <consortium name="EnsemblMetazoa"/>
        </authorList>
    </citation>
    <scope>IDENTIFICATION</scope>
    <source>
        <strain evidence="3">Epiroticus2</strain>
    </source>
</reference>
<feature type="transmembrane region" description="Helical" evidence="2">
    <location>
        <begin position="1351"/>
        <end position="1375"/>
    </location>
</feature>
<dbReference type="SUPFAM" id="SSF81665">
    <property type="entry name" value="Calcium ATPase, transmembrane domain M"/>
    <property type="match status" value="1"/>
</dbReference>
<evidence type="ECO:0008006" key="5">
    <source>
        <dbReference type="Google" id="ProtNLM"/>
    </source>
</evidence>
<evidence type="ECO:0000256" key="1">
    <source>
        <dbReference type="SAM" id="MobiDB-lite"/>
    </source>
</evidence>
<evidence type="ECO:0000313" key="3">
    <source>
        <dbReference type="EnsemblMetazoa" id="AEPI009089-PA"/>
    </source>
</evidence>
<feature type="transmembrane region" description="Helical" evidence="2">
    <location>
        <begin position="1318"/>
        <end position="1339"/>
    </location>
</feature>
<feature type="transmembrane region" description="Helical" evidence="2">
    <location>
        <begin position="323"/>
        <end position="344"/>
    </location>
</feature>
<dbReference type="PANTHER" id="PTHR13219">
    <property type="entry name" value="TRANSMEMBRANE PROTEIN 94"/>
    <property type="match status" value="1"/>
</dbReference>
<protein>
    <recommendedName>
        <fullName evidence="5">Cation-transporting P-type ATPase C-terminal domain-containing protein</fullName>
    </recommendedName>
</protein>
<keyword evidence="2" id="KW-0472">Membrane</keyword>
<dbReference type="SUPFAM" id="SSF81660">
    <property type="entry name" value="Metal cation-transporting ATPase, ATP-binding domain N"/>
    <property type="match status" value="1"/>
</dbReference>
<organism evidence="3 4">
    <name type="scientific">Anopheles epiroticus</name>
    <dbReference type="NCBI Taxonomy" id="199890"/>
    <lineage>
        <taxon>Eukaryota</taxon>
        <taxon>Metazoa</taxon>
        <taxon>Ecdysozoa</taxon>
        <taxon>Arthropoda</taxon>
        <taxon>Hexapoda</taxon>
        <taxon>Insecta</taxon>
        <taxon>Pterygota</taxon>
        <taxon>Neoptera</taxon>
        <taxon>Endopterygota</taxon>
        <taxon>Diptera</taxon>
        <taxon>Nematocera</taxon>
        <taxon>Culicoidea</taxon>
        <taxon>Culicidae</taxon>
        <taxon>Anophelinae</taxon>
        <taxon>Anopheles</taxon>
    </lineage>
</organism>
<feature type="region of interest" description="Disordered" evidence="1">
    <location>
        <begin position="1092"/>
        <end position="1112"/>
    </location>
</feature>
<dbReference type="GO" id="GO:0000166">
    <property type="term" value="F:nucleotide binding"/>
    <property type="evidence" value="ECO:0007669"/>
    <property type="project" value="InterPro"/>
</dbReference>
<dbReference type="InterPro" id="IPR023299">
    <property type="entry name" value="ATPase_P-typ_cyto_dom_N"/>
</dbReference>
<feature type="transmembrane region" description="Helical" evidence="2">
    <location>
        <begin position="1193"/>
        <end position="1211"/>
    </location>
</feature>
<proteinExistence type="predicted"/>
<evidence type="ECO:0000256" key="2">
    <source>
        <dbReference type="SAM" id="Phobius"/>
    </source>
</evidence>
<feature type="region of interest" description="Disordered" evidence="1">
    <location>
        <begin position="855"/>
        <end position="888"/>
    </location>
</feature>
<dbReference type="EnsemblMetazoa" id="AEPI009089-RA">
    <property type="protein sequence ID" value="AEPI009089-PA"/>
    <property type="gene ID" value="AEPI009089"/>
</dbReference>
<reference evidence="4" key="1">
    <citation type="submission" date="2013-03" db="EMBL/GenBank/DDBJ databases">
        <title>The Genome Sequence of Anopheles epiroticus epiroticus2.</title>
        <authorList>
            <consortium name="The Broad Institute Genomics Platform"/>
            <person name="Neafsey D.E."/>
            <person name="Howell P."/>
            <person name="Walker B."/>
            <person name="Young S.K."/>
            <person name="Zeng Q."/>
            <person name="Gargeya S."/>
            <person name="Fitzgerald M."/>
            <person name="Haas B."/>
            <person name="Abouelleil A."/>
            <person name="Allen A.W."/>
            <person name="Alvarado L."/>
            <person name="Arachchi H.M."/>
            <person name="Berlin A.M."/>
            <person name="Chapman S.B."/>
            <person name="Gainer-Dewar J."/>
            <person name="Goldberg J."/>
            <person name="Griggs A."/>
            <person name="Gujja S."/>
            <person name="Hansen M."/>
            <person name="Howarth C."/>
            <person name="Imamovic A."/>
            <person name="Ireland A."/>
            <person name="Larimer J."/>
            <person name="McCowan C."/>
            <person name="Murphy C."/>
            <person name="Pearson M."/>
            <person name="Poon T.W."/>
            <person name="Priest M."/>
            <person name="Roberts A."/>
            <person name="Saif S."/>
            <person name="Shea T."/>
            <person name="Sisk P."/>
            <person name="Sykes S."/>
            <person name="Wortman J."/>
            <person name="Nusbaum C."/>
            <person name="Birren B."/>
        </authorList>
    </citation>
    <scope>NUCLEOTIDE SEQUENCE [LARGE SCALE GENOMIC DNA]</scope>
    <source>
        <strain evidence="4">Epiroticus2</strain>
    </source>
</reference>
<feature type="transmembrane region" description="Helical" evidence="2">
    <location>
        <begin position="68"/>
        <end position="93"/>
    </location>
</feature>
<keyword evidence="2" id="KW-0812">Transmembrane</keyword>
<sequence>MVAGSLDAGAPLMQQRDREGANEQKQPGGQIGLDTADALQRLHDDIESMLRTYEERFRRQCWAEKVRSSLVGTSTSPLGWFPVLASVLCALSLTVTGHYWSAGLLLAILLLTIAVVVRENNLRKTEIYRKLRTVLHEIRLGIALCSEWTMENYPHLCSPLSPCVTLQWTYRDGRVVNLPWALLVRGDHIVMRPGQVSPGTCQEVGGRGRRFKCGETYGLQQPTEPPVKPIARSPLPDLVCVVEATPYLDILRKSLDSFLDRPKTIINQQRDLLVSRCLQRWGLGVILFLTVSIGILRNVGLYLQGKLPTNWMNVFLLNPTAAVLPLLPLVFPLLWVSINLWGVARLETLLSIPQAVMRAQAQKSYAEDLDTPTCDLDHVKLPRRTVFFYWWQLLKGRSELLGRSASVVQVLGTITALCCVDKKGILSWPNPTAEKVFFLRNAREGDHNTDQSEQSSLNSQSSQKEPLGAIAEVLDLTHDQHSPFKLEFDDHDFKNHLTSLKPLGIAILVNTCCPLTQAHYAKFCGHVTAAAMLDKDLVPVTNRYAIVESSLNCFMHGRCLCELAKQIGFSPQARDIFQLEGQISSYRHLQPDVVRRDIRFARSLQLATKVKVPFPHSLSVVMREINNGSLQLLTQGTADIVLDCCDDYWDGHDLQPLTEKERKRAQDFYQRSALTAYCTAFAYRPLRHGISGALSGGPQAGSVAYLELPPETKHRRDLYRRENYSDLLVPTPATGGQCGDGGGVTGQRVGLGGLGGVAPLAHHSISTDSLLFTDSRDDISDVDGCYRMQCHQVFIGMVTMQYQAQTDIVQLIERLERACIRFVHFSKENELRSRVFSEKMGLESGWNCHISLLSDADSRSSSPGVDEGAGEGEGEETKGTSGGSTGAMFEDAGLERVRLLEPHLAPSSTLESSKALSSSAPCAISNPDSNSLLEPGQHATATGAGGRNSPTPSGDLSTSGECDAADGRQSQKLVGTSAGHCRSLSCLTDSTEQSAPINFDMSNRAKLPRGIENIRPHLEHVDNVPLLVSLFTDCSAEATREMLRIMQQYGEIVVCLGSSASNSNSEIFLQGDCSIAIEPLESNIYNNRARLHTEGEEGGDKPSGSRRTPLPDRCNTISPVYLSRILNSISCSIATCRDDPISIVAVIELSRRFMAGLWSCVQYWACCGASLAIMNTITAILSLPPMVVPLHTLYLMCVAVPLVALTLLRVEPDPALMKRATGKKQKTLSSRLVLFVLWCYGIKFALACVVLVLAYCTFLSHPIELFAGAGSGSGSTATGLGSATSPHGASDDDGGGTQAVVHRDAGEEERALAGDLHVARSFILLGIVLHFVTISASFVHRDYNCFKRSPLTNLCWVTVVALLLLVHLGLAVLQLCTDAHLWQEMERVWPIVLGIVLTVFATFAASEFFKWEEIKVNNRYIRRARLDFGTKLGMNSPF</sequence>
<feature type="compositionally biased region" description="Polar residues" evidence="1">
    <location>
        <begin position="948"/>
        <end position="960"/>
    </location>
</feature>
<accession>A0A182PQ59</accession>
<dbReference type="InterPro" id="IPR039720">
    <property type="entry name" value="TMEM94"/>
</dbReference>
<feature type="transmembrane region" description="Helical" evidence="2">
    <location>
        <begin position="281"/>
        <end position="303"/>
    </location>
</feature>
<keyword evidence="2" id="KW-1133">Transmembrane helix</keyword>
<dbReference type="VEuPathDB" id="VectorBase:AEPI009089"/>
<feature type="transmembrane region" description="Helical" evidence="2">
    <location>
        <begin position="1387"/>
        <end position="1409"/>
    </location>
</feature>
<dbReference type="Gene3D" id="3.40.1110.10">
    <property type="entry name" value="Calcium-transporting ATPase, cytoplasmic domain N"/>
    <property type="match status" value="1"/>
</dbReference>
<dbReference type="Proteomes" id="UP000075885">
    <property type="component" value="Unassembled WGS sequence"/>
</dbReference>
<feature type="transmembrane region" description="Helical" evidence="2">
    <location>
        <begin position="1232"/>
        <end position="1255"/>
    </location>
</feature>
<dbReference type="STRING" id="199890.A0A182PQ59"/>
<dbReference type="Gene3D" id="1.20.1110.10">
    <property type="entry name" value="Calcium-transporting ATPase, transmembrane domain"/>
    <property type="match status" value="1"/>
</dbReference>
<feature type="region of interest" description="Disordered" evidence="1">
    <location>
        <begin position="919"/>
        <end position="964"/>
    </location>
</feature>
<name>A0A182PQ59_9DIPT</name>